<evidence type="ECO:0000259" key="3">
    <source>
        <dbReference type="Pfam" id="PF07624"/>
    </source>
</evidence>
<dbReference type="AlphaFoldDB" id="A0A5C6EQR8"/>
<keyword evidence="10" id="KW-1185">Reference proteome</keyword>
<dbReference type="Pfam" id="PF07635">
    <property type="entry name" value="PSCyt1"/>
    <property type="match status" value="1"/>
</dbReference>
<organism evidence="9 10">
    <name type="scientific">Rubripirellula tenax</name>
    <dbReference type="NCBI Taxonomy" id="2528015"/>
    <lineage>
        <taxon>Bacteria</taxon>
        <taxon>Pseudomonadati</taxon>
        <taxon>Planctomycetota</taxon>
        <taxon>Planctomycetia</taxon>
        <taxon>Pirellulales</taxon>
        <taxon>Pirellulaceae</taxon>
        <taxon>Rubripirellula</taxon>
    </lineage>
</organism>
<evidence type="ECO:0000313" key="9">
    <source>
        <dbReference type="EMBL" id="TWU50630.1"/>
    </source>
</evidence>
<dbReference type="OrthoDB" id="175242at2"/>
<protein>
    <submittedName>
        <fullName evidence="9">Planctomycete cytochrome C</fullName>
    </submittedName>
</protein>
<dbReference type="InterPro" id="IPR013042">
    <property type="entry name" value="DUF1592"/>
</dbReference>
<dbReference type="Pfam" id="PF07627">
    <property type="entry name" value="PSCyt3"/>
    <property type="match status" value="1"/>
</dbReference>
<dbReference type="InterPro" id="IPR013043">
    <property type="entry name" value="DUF1595"/>
</dbReference>
<gene>
    <name evidence="9" type="ORF">Poly51_39230</name>
</gene>
<dbReference type="Pfam" id="PF07626">
    <property type="entry name" value="PSD3"/>
    <property type="match status" value="1"/>
</dbReference>
<dbReference type="InterPro" id="IPR011478">
    <property type="entry name" value="DUF1585"/>
</dbReference>
<dbReference type="InterPro" id="IPR011429">
    <property type="entry name" value="Cyt_c_Planctomycete-type"/>
</dbReference>
<accession>A0A5C6EQR8</accession>
<evidence type="ECO:0000256" key="1">
    <source>
        <dbReference type="SAM" id="MobiDB-lite"/>
    </source>
</evidence>
<evidence type="ECO:0000259" key="8">
    <source>
        <dbReference type="Pfam" id="PF07637"/>
    </source>
</evidence>
<dbReference type="InterPro" id="IPR013036">
    <property type="entry name" value="DUF1587"/>
</dbReference>
<feature type="domain" description="DUF1588" evidence="5">
    <location>
        <begin position="729"/>
        <end position="825"/>
    </location>
</feature>
<feature type="chain" id="PRO_5023139475" evidence="2">
    <location>
        <begin position="37"/>
        <end position="935"/>
    </location>
</feature>
<dbReference type="Pfam" id="PF07637">
    <property type="entry name" value="PSD5"/>
    <property type="match status" value="1"/>
</dbReference>
<dbReference type="Proteomes" id="UP000318288">
    <property type="component" value="Unassembled WGS sequence"/>
</dbReference>
<evidence type="ECO:0000259" key="5">
    <source>
        <dbReference type="Pfam" id="PF07627"/>
    </source>
</evidence>
<feature type="domain" description="DUF1592" evidence="6">
    <location>
        <begin position="585"/>
        <end position="710"/>
    </location>
</feature>
<dbReference type="EMBL" id="SJPW01000005">
    <property type="protein sequence ID" value="TWU50630.1"/>
    <property type="molecule type" value="Genomic_DNA"/>
</dbReference>
<dbReference type="Pfam" id="PF07631">
    <property type="entry name" value="PSD4"/>
    <property type="match status" value="1"/>
</dbReference>
<evidence type="ECO:0000313" key="10">
    <source>
        <dbReference type="Proteomes" id="UP000318288"/>
    </source>
</evidence>
<name>A0A5C6EQR8_9BACT</name>
<dbReference type="InterPro" id="IPR013039">
    <property type="entry name" value="DUF1588"/>
</dbReference>
<feature type="domain" description="DUF1585" evidence="3">
    <location>
        <begin position="859"/>
        <end position="932"/>
    </location>
</feature>
<dbReference type="RefSeq" id="WP_146459342.1">
    <property type="nucleotide sequence ID" value="NZ_SJPW01000005.1"/>
</dbReference>
<proteinExistence type="predicted"/>
<feature type="domain" description="DUF1595" evidence="8">
    <location>
        <begin position="511"/>
        <end position="569"/>
    </location>
</feature>
<evidence type="ECO:0000259" key="6">
    <source>
        <dbReference type="Pfam" id="PF07631"/>
    </source>
</evidence>
<feature type="region of interest" description="Disordered" evidence="1">
    <location>
        <begin position="409"/>
        <end position="428"/>
    </location>
</feature>
<feature type="domain" description="Cytochrome C Planctomycete-type" evidence="7">
    <location>
        <begin position="53"/>
        <end position="100"/>
    </location>
</feature>
<dbReference type="Pfam" id="PF07624">
    <property type="entry name" value="PSD2"/>
    <property type="match status" value="1"/>
</dbReference>
<keyword evidence="2" id="KW-0732">Signal</keyword>
<reference evidence="9 10" key="1">
    <citation type="submission" date="2019-02" db="EMBL/GenBank/DDBJ databases">
        <title>Deep-cultivation of Planctomycetes and their phenomic and genomic characterization uncovers novel biology.</title>
        <authorList>
            <person name="Wiegand S."/>
            <person name="Jogler M."/>
            <person name="Boedeker C."/>
            <person name="Pinto D."/>
            <person name="Vollmers J."/>
            <person name="Rivas-Marin E."/>
            <person name="Kohn T."/>
            <person name="Peeters S.H."/>
            <person name="Heuer A."/>
            <person name="Rast P."/>
            <person name="Oberbeckmann S."/>
            <person name="Bunk B."/>
            <person name="Jeske O."/>
            <person name="Meyerdierks A."/>
            <person name="Storesund J.E."/>
            <person name="Kallscheuer N."/>
            <person name="Luecker S."/>
            <person name="Lage O.M."/>
            <person name="Pohl T."/>
            <person name="Merkel B.J."/>
            <person name="Hornburger P."/>
            <person name="Mueller R.-W."/>
            <person name="Bruemmer F."/>
            <person name="Labrenz M."/>
            <person name="Spormann A.M."/>
            <person name="Op Den Camp H."/>
            <person name="Overmann J."/>
            <person name="Amann R."/>
            <person name="Jetten M.S.M."/>
            <person name="Mascher T."/>
            <person name="Medema M.H."/>
            <person name="Devos D.P."/>
            <person name="Kaster A.-K."/>
            <person name="Ovreas L."/>
            <person name="Rohde M."/>
            <person name="Galperin M.Y."/>
            <person name="Jogler C."/>
        </authorList>
    </citation>
    <scope>NUCLEOTIDE SEQUENCE [LARGE SCALE GENOMIC DNA]</scope>
    <source>
        <strain evidence="9 10">Poly51</strain>
    </source>
</reference>
<evidence type="ECO:0000259" key="7">
    <source>
        <dbReference type="Pfam" id="PF07635"/>
    </source>
</evidence>
<sequence precursor="true">MNYASMKHVGFRKRLQAVLQVALLFLCFGFCAPSRADDLTSNASLKQFLGSYCVDCHGEGADEGNFELNSLSGDMNDAANFDRWQLVHDRLESGEMPPEDAERPKPEEIAVALKPLATSLSSTQSQMQAKQGRVTARRLNAIEFQTTLSDLLQTPLDIADLLPADAKAEGFSTVGSALNISSVQMEAYLEAIDAAIDQSVRFADRPEKQKFRLSLLNNNGYMVTYRAQHPALPVVDGMNLYATEAMSNHHALWGQYVVPRTGTYRIKVSAYKVNSDDPIALTMRVGGNGHKETLKVKHRLLEHIEIDSEEPQVHEWQGELLRGHFLHLYPSELPIYRFPINKGYGQVKWEGPGVCVQWLEIEGPILETWPPEGEQVLFGNVATQPIAEANNPDPNVQLHSLPVIPADPRKRPKDWPPGGNPFNPLAGDAGRDAKFPAQVYGQKRSQIVREILAGKREGADPLPDYYSPPHNLPIGSPLPSYGGEPIYKNASHPGDLVRTRELAPADAKADAARLIKRMLPMAFRRPVSKTVSDRYVAFVHSWLDQGVSFESAMRTGYKAIFTSPQFLFQQSTLPTGDVDMENAKEFALAERLAYFLWCSTPDVELLQLAHAGELSQPRMLREQTERLLKDKRSERFVEDFLGQWLDLHEIDFTSPDTHLFPEYDAVLHTSMVEESHAFFRHLLTENLPAKNLIDSSFVTVNRRLAKHYRIDGVSGMKPTLVDIPEDCVRGGLLTQAAVLKVTANGTNTSPVVRGVWVLERVLGSPSAPPPPGIPAVEPDIRGAVTIRDQLEKHRNNAACASCHAKIDPPGMALESFDPVGRYRTTYRVLDPSKAELRKQDHTIRYNQGLPVDASYQLADGTKFKDIRQLKRILAEDEQAIARTLIDRLLVYSTGATTTFADRNEINQLVRGTKSEAYGVRSIVHAVVQSKLFRTR</sequence>
<evidence type="ECO:0000256" key="2">
    <source>
        <dbReference type="SAM" id="SignalP"/>
    </source>
</evidence>
<evidence type="ECO:0000259" key="4">
    <source>
        <dbReference type="Pfam" id="PF07626"/>
    </source>
</evidence>
<feature type="domain" description="DUF1587" evidence="4">
    <location>
        <begin position="137"/>
        <end position="198"/>
    </location>
</feature>
<feature type="signal peptide" evidence="2">
    <location>
        <begin position="1"/>
        <end position="36"/>
    </location>
</feature>
<comment type="caution">
    <text evidence="9">The sequence shown here is derived from an EMBL/GenBank/DDBJ whole genome shotgun (WGS) entry which is preliminary data.</text>
</comment>